<evidence type="ECO:0000256" key="1">
    <source>
        <dbReference type="ARBA" id="ARBA00022857"/>
    </source>
</evidence>
<dbReference type="PANTHER" id="PTHR43349">
    <property type="entry name" value="PINORESINOL REDUCTASE-RELATED"/>
    <property type="match status" value="1"/>
</dbReference>
<evidence type="ECO:0000259" key="3">
    <source>
        <dbReference type="Pfam" id="PF05368"/>
    </source>
</evidence>
<name>A0A7J7LMB2_9MAGN</name>
<dbReference type="AlphaFoldDB" id="A0A7J7LMB2"/>
<comment type="caution">
    <text evidence="4">The sequence shown here is derived from an EMBL/GenBank/DDBJ whole genome shotgun (WGS) entry which is preliminary data.</text>
</comment>
<proteinExistence type="predicted"/>
<accession>A0A7J7LMB2</accession>
<sequence>MTVFAVNGRILIVGATGFIGRYVAEASLSFGHPTYLLIRCISTAASKCKAITSLQEKGAIAISGSINDKEFLENVLRENKIDVVISVVGGDSILNQITLIDAIKAVGTVKRFLPSEFGHDIDRANPVEPGLTMYNEKRKVRRLIEESGIPYSYICCNSIAAWPYYDNTHPSDVLPPMDQFHIYGDGSVKAYFVAGIDIGTFTMKIIDDARTINKCIHFRPSANCLSVNELAKLWEKKIERVLPRVTITEEDLLSLAKENIIPESIVASFTHDIFIKGCQINFPIDGVKDLEASSLYPNIHFRTISECFDEFVAKIVVLPSKCLEDNVPAAKIVDQPNERFDEFVAKIVDQPIDTVAKIAEKPMSDIISRRTTTTCA</sequence>
<dbReference type="Pfam" id="PF05368">
    <property type="entry name" value="NmrA"/>
    <property type="match status" value="1"/>
</dbReference>
<dbReference type="SUPFAM" id="SSF51735">
    <property type="entry name" value="NAD(P)-binding Rossmann-fold domains"/>
    <property type="match status" value="1"/>
</dbReference>
<protein>
    <recommendedName>
        <fullName evidence="3">NmrA-like domain-containing protein</fullName>
    </recommendedName>
</protein>
<dbReference type="InterPro" id="IPR008030">
    <property type="entry name" value="NmrA-like"/>
</dbReference>
<dbReference type="InterPro" id="IPR036291">
    <property type="entry name" value="NAD(P)-bd_dom_sf"/>
</dbReference>
<dbReference type="CDD" id="cd05259">
    <property type="entry name" value="PCBER_SDR_a"/>
    <property type="match status" value="1"/>
</dbReference>
<reference evidence="4 5" key="1">
    <citation type="journal article" date="2020" name="IScience">
        <title>Genome Sequencing of the Endangered Kingdonia uniflora (Circaeasteraceae, Ranunculales) Reveals Potential Mechanisms of Evolutionary Specialization.</title>
        <authorList>
            <person name="Sun Y."/>
            <person name="Deng T."/>
            <person name="Zhang A."/>
            <person name="Moore M.J."/>
            <person name="Landis J.B."/>
            <person name="Lin N."/>
            <person name="Zhang H."/>
            <person name="Zhang X."/>
            <person name="Huang J."/>
            <person name="Zhang X."/>
            <person name="Sun H."/>
            <person name="Wang H."/>
        </authorList>
    </citation>
    <scope>NUCLEOTIDE SEQUENCE [LARGE SCALE GENOMIC DNA]</scope>
    <source>
        <strain evidence="4">TB1705</strain>
        <tissue evidence="4">Leaf</tissue>
    </source>
</reference>
<keyword evidence="2" id="KW-0560">Oxidoreductase</keyword>
<feature type="domain" description="NmrA-like" evidence="3">
    <location>
        <begin position="8"/>
        <end position="306"/>
    </location>
</feature>
<dbReference type="Proteomes" id="UP000541444">
    <property type="component" value="Unassembled WGS sequence"/>
</dbReference>
<evidence type="ECO:0000313" key="5">
    <source>
        <dbReference type="Proteomes" id="UP000541444"/>
    </source>
</evidence>
<dbReference type="InterPro" id="IPR045312">
    <property type="entry name" value="PCBER-like"/>
</dbReference>
<evidence type="ECO:0000256" key="2">
    <source>
        <dbReference type="ARBA" id="ARBA00023002"/>
    </source>
</evidence>
<dbReference type="OrthoDB" id="419598at2759"/>
<dbReference type="PANTHER" id="PTHR43349:SF89">
    <property type="entry name" value="LEUCANTHOCYANIDIN REDUCTASE"/>
    <property type="match status" value="1"/>
</dbReference>
<dbReference type="GO" id="GO:0016491">
    <property type="term" value="F:oxidoreductase activity"/>
    <property type="evidence" value="ECO:0007669"/>
    <property type="project" value="UniProtKB-KW"/>
</dbReference>
<dbReference type="Gene3D" id="3.40.50.720">
    <property type="entry name" value="NAD(P)-binding Rossmann-like Domain"/>
    <property type="match status" value="1"/>
</dbReference>
<dbReference type="EMBL" id="JACGCM010002180">
    <property type="protein sequence ID" value="KAF6143796.1"/>
    <property type="molecule type" value="Genomic_DNA"/>
</dbReference>
<gene>
    <name evidence="4" type="ORF">GIB67_016717</name>
</gene>
<evidence type="ECO:0000313" key="4">
    <source>
        <dbReference type="EMBL" id="KAF6143796.1"/>
    </source>
</evidence>
<organism evidence="4 5">
    <name type="scientific">Kingdonia uniflora</name>
    <dbReference type="NCBI Taxonomy" id="39325"/>
    <lineage>
        <taxon>Eukaryota</taxon>
        <taxon>Viridiplantae</taxon>
        <taxon>Streptophyta</taxon>
        <taxon>Embryophyta</taxon>
        <taxon>Tracheophyta</taxon>
        <taxon>Spermatophyta</taxon>
        <taxon>Magnoliopsida</taxon>
        <taxon>Ranunculales</taxon>
        <taxon>Circaeasteraceae</taxon>
        <taxon>Kingdonia</taxon>
    </lineage>
</organism>
<keyword evidence="1" id="KW-0521">NADP</keyword>
<dbReference type="InterPro" id="IPR050608">
    <property type="entry name" value="NmrA-type/Isoflavone_red_sf"/>
</dbReference>
<dbReference type="Gene3D" id="3.90.25.10">
    <property type="entry name" value="UDP-galactose 4-epimerase, domain 1"/>
    <property type="match status" value="1"/>
</dbReference>
<keyword evidence="5" id="KW-1185">Reference proteome</keyword>